<dbReference type="Gene3D" id="2.100.10.20">
    <property type="entry name" value="Vitelline membrane outer layer protein I (VOMI)"/>
    <property type="match status" value="1"/>
</dbReference>
<dbReference type="InterPro" id="IPR036706">
    <property type="entry name" value="VOMI_sf"/>
</dbReference>
<dbReference type="InterPro" id="IPR005515">
    <property type="entry name" value="VOMI"/>
</dbReference>
<gene>
    <name evidence="1" type="primary">Vmo1</name>
    <name evidence="1" type="ORF">BUCCAP_R08398</name>
</gene>
<keyword evidence="2" id="KW-1185">Reference proteome</keyword>
<dbReference type="Pfam" id="PF03762">
    <property type="entry name" value="VOMI"/>
    <property type="match status" value="1"/>
</dbReference>
<organism evidence="1 2">
    <name type="scientific">Bucco capensis</name>
    <name type="common">collared puffbird</name>
    <dbReference type="NCBI Taxonomy" id="135168"/>
    <lineage>
        <taxon>Eukaryota</taxon>
        <taxon>Metazoa</taxon>
        <taxon>Chordata</taxon>
        <taxon>Craniata</taxon>
        <taxon>Vertebrata</taxon>
        <taxon>Euteleostomi</taxon>
        <taxon>Archelosauria</taxon>
        <taxon>Archosauria</taxon>
        <taxon>Dinosauria</taxon>
        <taxon>Saurischia</taxon>
        <taxon>Theropoda</taxon>
        <taxon>Coelurosauria</taxon>
        <taxon>Aves</taxon>
        <taxon>Neognathae</taxon>
        <taxon>Neoaves</taxon>
        <taxon>Telluraves</taxon>
        <taxon>Coraciimorphae</taxon>
        <taxon>Piciformes</taxon>
        <taxon>Bucconidae</taxon>
        <taxon>Bucco</taxon>
    </lineage>
</organism>
<name>A0A7K9I5G3_9PICI</name>
<dbReference type="GO" id="GO:0005615">
    <property type="term" value="C:extracellular space"/>
    <property type="evidence" value="ECO:0007669"/>
    <property type="project" value="TreeGrafter"/>
</dbReference>
<accession>A0A7K9I5G3</accession>
<dbReference type="OrthoDB" id="6344411at2759"/>
<dbReference type="PANTHER" id="PTHR18841">
    <property type="entry name" value="VITELLINE MEMBRANE OUTER LAYER PROTEIN I-RELATED"/>
    <property type="match status" value="1"/>
</dbReference>
<evidence type="ECO:0000313" key="1">
    <source>
        <dbReference type="EMBL" id="NXH20926.1"/>
    </source>
</evidence>
<dbReference type="SUPFAM" id="SSF51092">
    <property type="entry name" value="Vitelline membrane outer protein-I (VMO-I)"/>
    <property type="match status" value="1"/>
</dbReference>
<dbReference type="PANTHER" id="PTHR18841:SF0">
    <property type="entry name" value="VITELLINE MEMBRANE OUTER LAYER 1 HOMOLOG A-RELATED"/>
    <property type="match status" value="1"/>
</dbReference>
<comment type="caution">
    <text evidence="1">The sequence shown here is derived from an EMBL/GenBank/DDBJ whole genome shotgun (WGS) entry which is preliminary data.</text>
</comment>
<reference evidence="1 2" key="1">
    <citation type="submission" date="2019-09" db="EMBL/GenBank/DDBJ databases">
        <title>Bird 10,000 Genomes (B10K) Project - Family phase.</title>
        <authorList>
            <person name="Zhang G."/>
        </authorList>
    </citation>
    <scope>NUCLEOTIDE SEQUENCE [LARGE SCALE GENOMIC DNA]</scope>
    <source>
        <strain evidence="1">B10K-DU-001-16</strain>
        <tissue evidence="1">Muscle</tissue>
    </source>
</reference>
<dbReference type="Proteomes" id="UP000534107">
    <property type="component" value="Unassembled WGS sequence"/>
</dbReference>
<protein>
    <submittedName>
        <fullName evidence="1">VMO1 protein</fullName>
    </submittedName>
</protein>
<evidence type="ECO:0000313" key="2">
    <source>
        <dbReference type="Proteomes" id="UP000534107"/>
    </source>
</evidence>
<proteinExistence type="predicted"/>
<feature type="non-terminal residue" evidence="1">
    <location>
        <position position="1"/>
    </location>
</feature>
<dbReference type="AlphaFoldDB" id="A0A7K9I5G3"/>
<dbReference type="EMBL" id="VWZO01018961">
    <property type="protein sequence ID" value="NXH20926.1"/>
    <property type="molecule type" value="Genomic_DNA"/>
</dbReference>
<feature type="non-terminal residue" evidence="1">
    <location>
        <position position="182"/>
    </location>
</feature>
<sequence length="182" mass="19135">VALLALGVPSQGWREGDSSTEISVDNGGSWGVWGDVDFCPKGTYANGFQLKVEPPKGFFGDDTALNGIRLLCQGQGTAASSQGHRGSWSYPQSCAPGQRVSSFRLRVEAPRGLWDDTAANNLDVTCGDGSVLEGEGGLAGTWGNWSQPCPRPGGVCGLRTLVEPHQRGGDDTALNSVIFFCC</sequence>